<dbReference type="GO" id="GO:0004601">
    <property type="term" value="F:peroxidase activity"/>
    <property type="evidence" value="ECO:0007669"/>
    <property type="project" value="UniProtKB-KW"/>
</dbReference>
<evidence type="ECO:0000259" key="9">
    <source>
        <dbReference type="PROSITE" id="PS50873"/>
    </source>
</evidence>
<proteinExistence type="inferred from homology"/>
<evidence type="ECO:0000256" key="1">
    <source>
        <dbReference type="ARBA" id="ARBA00003917"/>
    </source>
</evidence>
<dbReference type="Proteomes" id="UP000242877">
    <property type="component" value="Unassembled WGS sequence"/>
</dbReference>
<dbReference type="Gene3D" id="1.10.420.10">
    <property type="entry name" value="Peroxidase, domain 2"/>
    <property type="match status" value="1"/>
</dbReference>
<dbReference type="PROSITE" id="PS00435">
    <property type="entry name" value="PEROXIDASE_1"/>
    <property type="match status" value="1"/>
</dbReference>
<dbReference type="GO" id="GO:0000302">
    <property type="term" value="P:response to reactive oxygen species"/>
    <property type="evidence" value="ECO:0007669"/>
    <property type="project" value="TreeGrafter"/>
</dbReference>
<evidence type="ECO:0000256" key="3">
    <source>
        <dbReference type="ARBA" id="ARBA00022559"/>
    </source>
</evidence>
<dbReference type="Pfam" id="PF00141">
    <property type="entry name" value="peroxidase"/>
    <property type="match status" value="1"/>
</dbReference>
<evidence type="ECO:0000256" key="4">
    <source>
        <dbReference type="ARBA" id="ARBA00022617"/>
    </source>
</evidence>
<keyword evidence="4" id="KW-0349">Heme</keyword>
<comment type="function">
    <text evidence="1">Destroys radicals which are normally produced within the cells and which are toxic to biological systems.</text>
</comment>
<keyword evidence="7" id="KW-0408">Iron</keyword>
<dbReference type="OrthoDB" id="2859658at2759"/>
<gene>
    <name evidence="10" type="ORF">AAP_04200</name>
</gene>
<dbReference type="EC" id="1.11.1.-" evidence="8"/>
<dbReference type="FunFam" id="1.10.420.10:FF:000009">
    <property type="entry name" value="Ascorbate peroxidase"/>
    <property type="match status" value="1"/>
</dbReference>
<keyword evidence="11" id="KW-1185">Reference proteome</keyword>
<dbReference type="PROSITE" id="PS50873">
    <property type="entry name" value="PEROXIDASE_4"/>
    <property type="match status" value="1"/>
</dbReference>
<keyword evidence="5" id="KW-0479">Metal-binding</keyword>
<evidence type="ECO:0000256" key="8">
    <source>
        <dbReference type="RuleBase" id="RU363051"/>
    </source>
</evidence>
<accession>A0A167XAV8</accession>
<dbReference type="AlphaFoldDB" id="A0A167XAV8"/>
<feature type="domain" description="Plant heme peroxidase family profile" evidence="9">
    <location>
        <begin position="71"/>
        <end position="289"/>
    </location>
</feature>
<comment type="caution">
    <text evidence="10">The sequence shown here is derived from an EMBL/GenBank/DDBJ whole genome shotgun (WGS) entry which is preliminary data.</text>
</comment>
<sequence>MSKPGDFEAVRKDIIAEMKKPGYDDGSAGPIFVRLAWHSAGTYDKETDTGGSNGAGMRFEGEGGDGANAGLEFARNFLEPVKAKHPWITYSDLWTLAGVTALKEMGGPEVQWLPGRTDYVDDSKLPPRGRLPDGALGSEHLRFIFYRMGFNDQEIVALSGAHALGRTHINRSGFNGPWVNNPTRFSNQYFKLLLSLEWKPQTLENGIRQFYYVDPDLTEEEKKEEEPLMMLPTDMALLSDPDFNQWVRIYAEDKERFFADFSKVFAKLLELGIRRDANGKITNTDNVKGGYISARAPKSKI</sequence>
<dbReference type="InterPro" id="IPR002207">
    <property type="entry name" value="Peroxidase_I"/>
</dbReference>
<dbReference type="InterPro" id="IPR010255">
    <property type="entry name" value="Haem_peroxidase_sf"/>
</dbReference>
<evidence type="ECO:0000256" key="2">
    <source>
        <dbReference type="ARBA" id="ARBA00005997"/>
    </source>
</evidence>
<evidence type="ECO:0000256" key="6">
    <source>
        <dbReference type="ARBA" id="ARBA00023002"/>
    </source>
</evidence>
<organism evidence="10 11">
    <name type="scientific">Ascosphaera apis ARSEF 7405</name>
    <dbReference type="NCBI Taxonomy" id="392613"/>
    <lineage>
        <taxon>Eukaryota</taxon>
        <taxon>Fungi</taxon>
        <taxon>Dikarya</taxon>
        <taxon>Ascomycota</taxon>
        <taxon>Pezizomycotina</taxon>
        <taxon>Eurotiomycetes</taxon>
        <taxon>Eurotiomycetidae</taxon>
        <taxon>Onygenales</taxon>
        <taxon>Ascosphaeraceae</taxon>
        <taxon>Ascosphaera</taxon>
    </lineage>
</organism>
<dbReference type="GO" id="GO:0034599">
    <property type="term" value="P:cellular response to oxidative stress"/>
    <property type="evidence" value="ECO:0007669"/>
    <property type="project" value="InterPro"/>
</dbReference>
<evidence type="ECO:0000256" key="7">
    <source>
        <dbReference type="ARBA" id="ARBA00023004"/>
    </source>
</evidence>
<dbReference type="FunFam" id="1.10.520.10:FF:000005">
    <property type="entry name" value="Cytochrome c peroxidase"/>
    <property type="match status" value="1"/>
</dbReference>
<dbReference type="GO" id="GO:0046872">
    <property type="term" value="F:metal ion binding"/>
    <property type="evidence" value="ECO:0007669"/>
    <property type="project" value="UniProtKB-UniRule"/>
</dbReference>
<dbReference type="SUPFAM" id="SSF48113">
    <property type="entry name" value="Heme-dependent peroxidases"/>
    <property type="match status" value="1"/>
</dbReference>
<dbReference type="PANTHER" id="PTHR31356">
    <property type="entry name" value="THYLAKOID LUMENAL 29 KDA PROTEIN, CHLOROPLASTIC-RELATED"/>
    <property type="match status" value="1"/>
</dbReference>
<dbReference type="InterPro" id="IPR019793">
    <property type="entry name" value="Peroxidases_heam-ligand_BS"/>
</dbReference>
<keyword evidence="3 8" id="KW-0575">Peroxidase</keyword>
<protein>
    <recommendedName>
        <fullName evidence="8">Peroxidase</fullName>
        <ecNumber evidence="8">1.11.1.-</ecNumber>
    </recommendedName>
</protein>
<dbReference type="GO" id="GO:0042744">
    <property type="term" value="P:hydrogen peroxide catabolic process"/>
    <property type="evidence" value="ECO:0007669"/>
    <property type="project" value="TreeGrafter"/>
</dbReference>
<name>A0A167XAV8_9EURO</name>
<dbReference type="PANTHER" id="PTHR31356:SF36">
    <property type="entry name" value="L-ASCORBATE PEROXIDASE 3"/>
    <property type="match status" value="1"/>
</dbReference>
<dbReference type="InterPro" id="IPR002016">
    <property type="entry name" value="Haem_peroxidase"/>
</dbReference>
<keyword evidence="6 8" id="KW-0560">Oxidoreductase</keyword>
<dbReference type="PRINTS" id="PR00458">
    <property type="entry name" value="PEROXIDASE"/>
</dbReference>
<dbReference type="EMBL" id="AZGZ01000019">
    <property type="protein sequence ID" value="KZZ89849.1"/>
    <property type="molecule type" value="Genomic_DNA"/>
</dbReference>
<dbReference type="InterPro" id="IPR019794">
    <property type="entry name" value="Peroxidases_AS"/>
</dbReference>
<evidence type="ECO:0000313" key="10">
    <source>
        <dbReference type="EMBL" id="KZZ89849.1"/>
    </source>
</evidence>
<evidence type="ECO:0000256" key="5">
    <source>
        <dbReference type="ARBA" id="ARBA00022723"/>
    </source>
</evidence>
<dbReference type="GO" id="GO:0020037">
    <property type="term" value="F:heme binding"/>
    <property type="evidence" value="ECO:0007669"/>
    <property type="project" value="UniProtKB-UniRule"/>
</dbReference>
<evidence type="ECO:0000313" key="11">
    <source>
        <dbReference type="Proteomes" id="UP000242877"/>
    </source>
</evidence>
<dbReference type="InterPro" id="IPR044831">
    <property type="entry name" value="Ccp1-like"/>
</dbReference>
<dbReference type="VEuPathDB" id="FungiDB:AAP_04200"/>
<dbReference type="Gene3D" id="1.10.520.10">
    <property type="match status" value="1"/>
</dbReference>
<reference evidence="10 11" key="1">
    <citation type="journal article" date="2016" name="Genome Biol. Evol.">
        <title>Divergent and convergent evolution of fungal pathogenicity.</title>
        <authorList>
            <person name="Shang Y."/>
            <person name="Xiao G."/>
            <person name="Zheng P."/>
            <person name="Cen K."/>
            <person name="Zhan S."/>
            <person name="Wang C."/>
        </authorList>
    </citation>
    <scope>NUCLEOTIDE SEQUENCE [LARGE SCALE GENOMIC DNA]</scope>
    <source>
        <strain evidence="10 11">ARSEF 7405</strain>
    </source>
</reference>
<comment type="similarity">
    <text evidence="2">Belongs to the peroxidase family. Cytochrome c peroxidase subfamily.</text>
</comment>
<dbReference type="PROSITE" id="PS00436">
    <property type="entry name" value="PEROXIDASE_2"/>
    <property type="match status" value="1"/>
</dbReference>
<dbReference type="PRINTS" id="PR00459">
    <property type="entry name" value="ASPEROXIDASE"/>
</dbReference>
<dbReference type="CDD" id="cd00691">
    <property type="entry name" value="ascorbate_peroxidase"/>
    <property type="match status" value="1"/>
</dbReference>